<evidence type="ECO:0000256" key="1">
    <source>
        <dbReference type="ARBA" id="ARBA00004141"/>
    </source>
</evidence>
<keyword evidence="7 8" id="KW-0472">Membrane</keyword>
<proteinExistence type="inferred from homology"/>
<feature type="transmembrane region" description="Helical" evidence="8">
    <location>
        <begin position="103"/>
        <end position="123"/>
    </location>
</feature>
<organism evidence="10 11">
    <name type="scientific">Rhodotorula diobovata</name>
    <dbReference type="NCBI Taxonomy" id="5288"/>
    <lineage>
        <taxon>Eukaryota</taxon>
        <taxon>Fungi</taxon>
        <taxon>Dikarya</taxon>
        <taxon>Basidiomycota</taxon>
        <taxon>Pucciniomycotina</taxon>
        <taxon>Microbotryomycetes</taxon>
        <taxon>Sporidiobolales</taxon>
        <taxon>Sporidiobolaceae</taxon>
        <taxon>Rhodotorula</taxon>
    </lineage>
</organism>
<dbReference type="STRING" id="5288.A0A5C5FW12"/>
<keyword evidence="11" id="KW-1185">Reference proteome</keyword>
<comment type="similarity">
    <text evidence="2 8">Belongs to the ZIP transporter (TC 2.A.5) family.</text>
</comment>
<dbReference type="Pfam" id="PF02535">
    <property type="entry name" value="Zip"/>
    <property type="match status" value="1"/>
</dbReference>
<evidence type="ECO:0000256" key="3">
    <source>
        <dbReference type="ARBA" id="ARBA00022448"/>
    </source>
</evidence>
<name>A0A5C5FW12_9BASI</name>
<dbReference type="PANTHER" id="PTHR11040:SF32">
    <property type="entry name" value="ZINC-REGULATED TRANSPORTER 1"/>
    <property type="match status" value="1"/>
</dbReference>
<feature type="transmembrane region" description="Helical" evidence="8">
    <location>
        <begin position="20"/>
        <end position="40"/>
    </location>
</feature>
<evidence type="ECO:0000313" key="11">
    <source>
        <dbReference type="Proteomes" id="UP000311382"/>
    </source>
</evidence>
<dbReference type="InterPro" id="IPR003689">
    <property type="entry name" value="ZIP"/>
</dbReference>
<gene>
    <name evidence="10" type="ORF">DMC30DRAFT_351192</name>
</gene>
<comment type="subcellular location">
    <subcellularLocation>
        <location evidence="1 8">Membrane</location>
        <topology evidence="1 8">Multi-pass membrane protein</topology>
    </subcellularLocation>
</comment>
<dbReference type="EMBL" id="SOZI01000050">
    <property type="protein sequence ID" value="TNY21127.1"/>
    <property type="molecule type" value="Genomic_DNA"/>
</dbReference>
<dbReference type="GO" id="GO:0005886">
    <property type="term" value="C:plasma membrane"/>
    <property type="evidence" value="ECO:0007669"/>
    <property type="project" value="TreeGrafter"/>
</dbReference>
<dbReference type="NCBIfam" id="TIGR00820">
    <property type="entry name" value="zip"/>
    <property type="match status" value="1"/>
</dbReference>
<evidence type="ECO:0000256" key="4">
    <source>
        <dbReference type="ARBA" id="ARBA00022692"/>
    </source>
</evidence>
<dbReference type="InterPro" id="IPR004698">
    <property type="entry name" value="Zn/Fe_permease_fun/pln"/>
</dbReference>
<feature type="transmembrane region" description="Helical" evidence="8">
    <location>
        <begin position="52"/>
        <end position="75"/>
    </location>
</feature>
<protein>
    <submittedName>
        <fullName evidence="10">ZIP-like iron-zinc transporter</fullName>
    </submittedName>
</protein>
<dbReference type="AlphaFoldDB" id="A0A5C5FW12"/>
<keyword evidence="3 8" id="KW-0813">Transport</keyword>
<evidence type="ECO:0000256" key="8">
    <source>
        <dbReference type="RuleBase" id="RU362088"/>
    </source>
</evidence>
<keyword evidence="5 8" id="KW-1133">Transmembrane helix</keyword>
<keyword evidence="4 8" id="KW-0812">Transmembrane</keyword>
<accession>A0A5C5FW12</accession>
<feature type="transmembrane region" description="Helical" evidence="8">
    <location>
        <begin position="209"/>
        <end position="232"/>
    </location>
</feature>
<dbReference type="Proteomes" id="UP000311382">
    <property type="component" value="Unassembled WGS sequence"/>
</dbReference>
<feature type="transmembrane region" description="Helical" evidence="8">
    <location>
        <begin position="358"/>
        <end position="376"/>
    </location>
</feature>
<feature type="transmembrane region" description="Helical" evidence="8">
    <location>
        <begin position="238"/>
        <end position="262"/>
    </location>
</feature>
<feature type="transmembrane region" description="Helical" evidence="8">
    <location>
        <begin position="282"/>
        <end position="305"/>
    </location>
</feature>
<dbReference type="PANTHER" id="PTHR11040">
    <property type="entry name" value="ZINC/IRON TRANSPORTER"/>
    <property type="match status" value="1"/>
</dbReference>
<feature type="transmembrane region" description="Helical" evidence="8">
    <location>
        <begin position="325"/>
        <end position="346"/>
    </location>
</feature>
<dbReference type="GO" id="GO:0005385">
    <property type="term" value="F:zinc ion transmembrane transporter activity"/>
    <property type="evidence" value="ECO:0007669"/>
    <property type="project" value="InterPro"/>
</dbReference>
<evidence type="ECO:0000256" key="9">
    <source>
        <dbReference type="SAM" id="MobiDB-lite"/>
    </source>
</evidence>
<evidence type="ECO:0000256" key="5">
    <source>
        <dbReference type="ARBA" id="ARBA00022989"/>
    </source>
</evidence>
<evidence type="ECO:0000256" key="6">
    <source>
        <dbReference type="ARBA" id="ARBA00023065"/>
    </source>
</evidence>
<evidence type="ECO:0000256" key="7">
    <source>
        <dbReference type="ARBA" id="ARBA00023136"/>
    </source>
</evidence>
<sequence>MSDVEDACGPESVGKVPLRIAAIFVILVTSLLGTMFPILSKRVNVLRRVVPGAVFELCKFFGSGVILATGFIHLLEPSVDALGEGNTLSAGGCIPDSWAAYPYPFALCLASLFATFVSQIVFFRLGTERMHRLVGGRGGARPHIHVVGHPGHVDAPPPPPREERPTSSSSGGSGSDVEKAAAGGTDDKSALERASYTDAMEDNPVAAQLMGVLTLEFGVVLHSVIIGLTLATTSDDEVTTLFIVIVFHQMFEGLGLGSRLAFLRLDDDDDEESGRTVTAARLLPWLGALLYSLCTPVGMAIGLGLREGIAMSSGTASVVSGVLDSVSSGILLYTATVELIAHEFIFNKYYHTCSWSRLWFSLACFALGAGIMALLGKWA</sequence>
<keyword evidence="6 8" id="KW-0406">Ion transport</keyword>
<evidence type="ECO:0000256" key="2">
    <source>
        <dbReference type="ARBA" id="ARBA00006939"/>
    </source>
</evidence>
<feature type="region of interest" description="Disordered" evidence="9">
    <location>
        <begin position="145"/>
        <end position="188"/>
    </location>
</feature>
<dbReference type="OrthoDB" id="448280at2759"/>
<comment type="caution">
    <text evidence="10">The sequence shown here is derived from an EMBL/GenBank/DDBJ whole genome shotgun (WGS) entry which is preliminary data.</text>
</comment>
<reference evidence="10 11" key="1">
    <citation type="submission" date="2019-03" db="EMBL/GenBank/DDBJ databases">
        <title>Rhodosporidium diobovatum UCD-FST 08-225 genome sequencing, assembly, and annotation.</title>
        <authorList>
            <person name="Fakankun I.U."/>
            <person name="Fristensky B."/>
            <person name="Levin D.B."/>
        </authorList>
    </citation>
    <scope>NUCLEOTIDE SEQUENCE [LARGE SCALE GENOMIC DNA]</scope>
    <source>
        <strain evidence="10 11">UCD-FST 08-225</strain>
    </source>
</reference>
<evidence type="ECO:0000313" key="10">
    <source>
        <dbReference type="EMBL" id="TNY21127.1"/>
    </source>
</evidence>